<gene>
    <name evidence="1" type="ORF">E3N88_45725</name>
</gene>
<dbReference type="Proteomes" id="UP000326396">
    <property type="component" value="Unassembled WGS sequence"/>
</dbReference>
<reference evidence="1 2" key="1">
    <citation type="submission" date="2019-05" db="EMBL/GenBank/DDBJ databases">
        <title>Mikania micrantha, genome provides insights into the molecular mechanism of rapid growth.</title>
        <authorList>
            <person name="Liu B."/>
        </authorList>
    </citation>
    <scope>NUCLEOTIDE SEQUENCE [LARGE SCALE GENOMIC DNA]</scope>
    <source>
        <strain evidence="1">NLD-2019</strain>
        <tissue evidence="1">Leaf</tissue>
    </source>
</reference>
<evidence type="ECO:0000313" key="2">
    <source>
        <dbReference type="Proteomes" id="UP000326396"/>
    </source>
</evidence>
<organism evidence="1 2">
    <name type="scientific">Mikania micrantha</name>
    <name type="common">bitter vine</name>
    <dbReference type="NCBI Taxonomy" id="192012"/>
    <lineage>
        <taxon>Eukaryota</taxon>
        <taxon>Viridiplantae</taxon>
        <taxon>Streptophyta</taxon>
        <taxon>Embryophyta</taxon>
        <taxon>Tracheophyta</taxon>
        <taxon>Spermatophyta</taxon>
        <taxon>Magnoliopsida</taxon>
        <taxon>eudicotyledons</taxon>
        <taxon>Gunneridae</taxon>
        <taxon>Pentapetalae</taxon>
        <taxon>asterids</taxon>
        <taxon>campanulids</taxon>
        <taxon>Asterales</taxon>
        <taxon>Asteraceae</taxon>
        <taxon>Asteroideae</taxon>
        <taxon>Heliantheae alliance</taxon>
        <taxon>Eupatorieae</taxon>
        <taxon>Mikania</taxon>
    </lineage>
</organism>
<name>A0A5N6L8B6_9ASTR</name>
<dbReference type="EMBL" id="SZYD01002477">
    <property type="protein sequence ID" value="KAC9501785.1"/>
    <property type="molecule type" value="Genomic_DNA"/>
</dbReference>
<dbReference type="AlphaFoldDB" id="A0A5N6L8B6"/>
<sequence length="133" mass="15393">MTLAGRNQTFLLCLLTQQSVFDCTLTEEQESDLMTALEVDFKYLREQQIEDSNALYNRKMTQNQNMMQEWVITVVMIKRCCILKRDVDQSDAWVIVFLCEVQPRRVGYKSVSGHRNLGVPSPSFAEFVTEDEG</sequence>
<accession>A0A5N6L8B6</accession>
<protein>
    <submittedName>
        <fullName evidence="1">Uncharacterized protein</fullName>
    </submittedName>
</protein>
<keyword evidence="2" id="KW-1185">Reference proteome</keyword>
<proteinExistence type="predicted"/>
<evidence type="ECO:0000313" key="1">
    <source>
        <dbReference type="EMBL" id="KAC9501785.1"/>
    </source>
</evidence>
<comment type="caution">
    <text evidence="1">The sequence shown here is derived from an EMBL/GenBank/DDBJ whole genome shotgun (WGS) entry which is preliminary data.</text>
</comment>